<comment type="catalytic activity">
    <reaction evidence="1">
        <text>ATP + protein L-histidine = ADP + protein N-phospho-L-histidine.</text>
        <dbReference type="EC" id="2.7.13.3"/>
    </reaction>
</comment>
<name>A0A975IVY4_9CAUL</name>
<keyword evidence="13" id="KW-0157">Chromophore</keyword>
<feature type="domain" description="PAS" evidence="16">
    <location>
        <begin position="1"/>
        <end position="30"/>
    </location>
</feature>
<organism evidence="18 19">
    <name type="scientific">Phenylobacterium montanum</name>
    <dbReference type="NCBI Taxonomy" id="2823693"/>
    <lineage>
        <taxon>Bacteria</taxon>
        <taxon>Pseudomonadati</taxon>
        <taxon>Pseudomonadota</taxon>
        <taxon>Alphaproteobacteria</taxon>
        <taxon>Caulobacterales</taxon>
        <taxon>Caulobacteraceae</taxon>
        <taxon>Phenylobacterium</taxon>
    </lineage>
</organism>
<dbReference type="GO" id="GO:0005524">
    <property type="term" value="F:ATP binding"/>
    <property type="evidence" value="ECO:0007669"/>
    <property type="project" value="UniProtKB-KW"/>
</dbReference>
<evidence type="ECO:0000313" key="18">
    <source>
        <dbReference type="EMBL" id="QUD89265.1"/>
    </source>
</evidence>
<keyword evidence="9" id="KW-0677">Repeat</keyword>
<dbReference type="SMART" id="SM00091">
    <property type="entry name" value="PAS"/>
    <property type="match status" value="2"/>
</dbReference>
<dbReference type="EC" id="2.7.13.3" evidence="2"/>
<reference evidence="18" key="1">
    <citation type="submission" date="2021-04" db="EMBL/GenBank/DDBJ databases">
        <title>The complete genome sequence of Caulobacter sp. S6.</title>
        <authorList>
            <person name="Tang Y."/>
            <person name="Ouyang W."/>
            <person name="Liu Q."/>
            <person name="Huang B."/>
            <person name="Guo Z."/>
            <person name="Lei P."/>
        </authorList>
    </citation>
    <scope>NUCLEOTIDE SEQUENCE</scope>
    <source>
        <strain evidence="18">S6</strain>
    </source>
</reference>
<dbReference type="GO" id="GO:0006355">
    <property type="term" value="P:regulation of DNA-templated transcription"/>
    <property type="evidence" value="ECO:0007669"/>
    <property type="project" value="InterPro"/>
</dbReference>
<dbReference type="Pfam" id="PF07536">
    <property type="entry name" value="HWE_HK"/>
    <property type="match status" value="1"/>
</dbReference>
<dbReference type="CDD" id="cd00130">
    <property type="entry name" value="PAS"/>
    <property type="match status" value="2"/>
</dbReference>
<evidence type="ECO:0000256" key="10">
    <source>
        <dbReference type="ARBA" id="ARBA00022741"/>
    </source>
</evidence>
<evidence type="ECO:0000256" key="3">
    <source>
        <dbReference type="ARBA" id="ARBA00022543"/>
    </source>
</evidence>
<evidence type="ECO:0000259" key="17">
    <source>
        <dbReference type="PROSITE" id="PS50113"/>
    </source>
</evidence>
<evidence type="ECO:0000259" key="16">
    <source>
        <dbReference type="PROSITE" id="PS50112"/>
    </source>
</evidence>
<dbReference type="EMBL" id="CP073078">
    <property type="protein sequence ID" value="QUD89265.1"/>
    <property type="molecule type" value="Genomic_DNA"/>
</dbReference>
<dbReference type="Pfam" id="PF00989">
    <property type="entry name" value="PAS"/>
    <property type="match status" value="1"/>
</dbReference>
<dbReference type="InterPro" id="IPR000700">
    <property type="entry name" value="PAS-assoc_C"/>
</dbReference>
<dbReference type="InterPro" id="IPR001610">
    <property type="entry name" value="PAC"/>
</dbReference>
<feature type="domain" description="PAC" evidence="17">
    <location>
        <begin position="194"/>
        <end position="246"/>
    </location>
</feature>
<evidence type="ECO:0000256" key="12">
    <source>
        <dbReference type="ARBA" id="ARBA00022840"/>
    </source>
</evidence>
<dbReference type="PROSITE" id="PS50113">
    <property type="entry name" value="PAC"/>
    <property type="match status" value="2"/>
</dbReference>
<dbReference type="PANTHER" id="PTHR41523:SF8">
    <property type="entry name" value="ETHYLENE RESPONSE SENSOR PROTEIN"/>
    <property type="match status" value="1"/>
</dbReference>
<dbReference type="KEGG" id="caul:KCG34_05135"/>
<evidence type="ECO:0000256" key="5">
    <source>
        <dbReference type="ARBA" id="ARBA00022606"/>
    </source>
</evidence>
<evidence type="ECO:0000256" key="11">
    <source>
        <dbReference type="ARBA" id="ARBA00022777"/>
    </source>
</evidence>
<keyword evidence="5" id="KW-0716">Sensory transduction</keyword>
<protein>
    <recommendedName>
        <fullName evidence="2">histidine kinase</fullName>
        <ecNumber evidence="2">2.7.13.3</ecNumber>
    </recommendedName>
</protein>
<feature type="domain" description="PAC" evidence="17">
    <location>
        <begin position="72"/>
        <end position="124"/>
    </location>
</feature>
<dbReference type="AlphaFoldDB" id="A0A975IVY4"/>
<feature type="domain" description="PAS" evidence="16">
    <location>
        <begin position="121"/>
        <end position="190"/>
    </location>
</feature>
<keyword evidence="11" id="KW-0418">Kinase</keyword>
<evidence type="ECO:0000256" key="6">
    <source>
        <dbReference type="ARBA" id="ARBA00022630"/>
    </source>
</evidence>
<keyword evidence="8" id="KW-0808">Transferase</keyword>
<evidence type="ECO:0000256" key="15">
    <source>
        <dbReference type="ARBA" id="ARBA00023170"/>
    </source>
</evidence>
<proteinExistence type="predicted"/>
<keyword evidence="3" id="KW-0600">Photoreceptor protein</keyword>
<evidence type="ECO:0000313" key="19">
    <source>
        <dbReference type="Proteomes" id="UP000676409"/>
    </source>
</evidence>
<evidence type="ECO:0000256" key="1">
    <source>
        <dbReference type="ARBA" id="ARBA00000085"/>
    </source>
</evidence>
<dbReference type="InterPro" id="IPR036890">
    <property type="entry name" value="HATPase_C_sf"/>
</dbReference>
<evidence type="ECO:0000256" key="14">
    <source>
        <dbReference type="ARBA" id="ARBA00023026"/>
    </source>
</evidence>
<dbReference type="NCBIfam" id="TIGR00229">
    <property type="entry name" value="sensory_box"/>
    <property type="match status" value="1"/>
</dbReference>
<dbReference type="InterPro" id="IPR035965">
    <property type="entry name" value="PAS-like_dom_sf"/>
</dbReference>
<dbReference type="RefSeq" id="WP_211939317.1">
    <property type="nucleotide sequence ID" value="NZ_CP073078.1"/>
</dbReference>
<evidence type="ECO:0000256" key="9">
    <source>
        <dbReference type="ARBA" id="ARBA00022737"/>
    </source>
</evidence>
<evidence type="ECO:0000256" key="13">
    <source>
        <dbReference type="ARBA" id="ARBA00022991"/>
    </source>
</evidence>
<keyword evidence="6" id="KW-0285">Flavoprotein</keyword>
<dbReference type="SMART" id="SM00911">
    <property type="entry name" value="HWE_HK"/>
    <property type="match status" value="1"/>
</dbReference>
<evidence type="ECO:0000256" key="7">
    <source>
        <dbReference type="ARBA" id="ARBA00022643"/>
    </source>
</evidence>
<keyword evidence="4" id="KW-0597">Phosphoprotein</keyword>
<dbReference type="GO" id="GO:0009881">
    <property type="term" value="F:photoreceptor activity"/>
    <property type="evidence" value="ECO:0007669"/>
    <property type="project" value="UniProtKB-KW"/>
</dbReference>
<evidence type="ECO:0000256" key="2">
    <source>
        <dbReference type="ARBA" id="ARBA00012438"/>
    </source>
</evidence>
<gene>
    <name evidence="18" type="ORF">KCG34_05135</name>
</gene>
<dbReference type="SMART" id="SM00086">
    <property type="entry name" value="PAC"/>
    <property type="match status" value="2"/>
</dbReference>
<keyword evidence="7" id="KW-0288">FMN</keyword>
<keyword evidence="19" id="KW-1185">Reference proteome</keyword>
<dbReference type="InterPro" id="IPR013656">
    <property type="entry name" value="PAS_4"/>
</dbReference>
<dbReference type="Gene3D" id="3.30.565.10">
    <property type="entry name" value="Histidine kinase-like ATPase, C-terminal domain"/>
    <property type="match status" value="1"/>
</dbReference>
<dbReference type="SUPFAM" id="SSF55785">
    <property type="entry name" value="PYP-like sensor domain (PAS domain)"/>
    <property type="match status" value="2"/>
</dbReference>
<evidence type="ECO:0000256" key="8">
    <source>
        <dbReference type="ARBA" id="ARBA00022679"/>
    </source>
</evidence>
<dbReference type="Proteomes" id="UP000676409">
    <property type="component" value="Chromosome"/>
</dbReference>
<dbReference type="PANTHER" id="PTHR41523">
    <property type="entry name" value="TWO-COMPONENT SYSTEM SENSOR PROTEIN"/>
    <property type="match status" value="1"/>
</dbReference>
<dbReference type="GO" id="GO:0004673">
    <property type="term" value="F:protein histidine kinase activity"/>
    <property type="evidence" value="ECO:0007669"/>
    <property type="project" value="UniProtKB-EC"/>
</dbReference>
<keyword evidence="14" id="KW-0843">Virulence</keyword>
<keyword evidence="10" id="KW-0547">Nucleotide-binding</keyword>
<dbReference type="PROSITE" id="PS50112">
    <property type="entry name" value="PAS"/>
    <property type="match status" value="2"/>
</dbReference>
<keyword evidence="15" id="KW-0675">Receptor</keyword>
<keyword evidence="12" id="KW-0067">ATP-binding</keyword>
<dbReference type="InterPro" id="IPR011102">
    <property type="entry name" value="Sig_transdc_His_kinase_HWE"/>
</dbReference>
<evidence type="ECO:0000256" key="4">
    <source>
        <dbReference type="ARBA" id="ARBA00022553"/>
    </source>
</evidence>
<dbReference type="Gene3D" id="3.30.450.20">
    <property type="entry name" value="PAS domain"/>
    <property type="match status" value="2"/>
</dbReference>
<sequence>MLDNLQAAVYATDADGVITYYNEIAAALWGRRPIIGETRWTGAYRLHYPDGEPMALDDSPLARVVREQRPLLGVEIVTEKPNGALAPVLAYPTPLFDAQGAFIGAVTLQIDITERKRAEDAALHLASIVESSDDAILTKDLNGIITSWNAGATRLFGYSPEEAVGRPITLLIPEDRLDEEPLILERIRNGQRVQHFETIRRRKDGSLVEISLTISPVKTPSGRIIGASKIARDITERRRAEAQQNLLVREMSHRIKNLFALAGGVVALSAHSAKSVQELNSAVRMRLAALARAHGLILSGVDQEEGPAQATASLHEVIRAITAPYEPSDGPPVRFEIKGPDLALNRTATTSFALLLHEFTTNAAKYGALSTPEGRVVIECAEGDDQVCIDWRELGGPRLSKAKGEDGFGSQLVALTTRQLGGEVVHEWRAEGLAIRMTAERGRLLS</sequence>
<dbReference type="Pfam" id="PF08448">
    <property type="entry name" value="PAS_4"/>
    <property type="match status" value="1"/>
</dbReference>
<dbReference type="InterPro" id="IPR000014">
    <property type="entry name" value="PAS"/>
</dbReference>
<dbReference type="InterPro" id="IPR013767">
    <property type="entry name" value="PAS_fold"/>
</dbReference>
<accession>A0A975IVY4</accession>